<dbReference type="OrthoDB" id="1495926at2"/>
<evidence type="ECO:0000313" key="2">
    <source>
        <dbReference type="Proteomes" id="UP000002221"/>
    </source>
</evidence>
<dbReference type="AlphaFoldDB" id="D0MHL9"/>
<dbReference type="EMBL" id="CP001807">
    <property type="protein sequence ID" value="ACY47977.1"/>
    <property type="molecule type" value="Genomic_DNA"/>
</dbReference>
<name>D0MHL9_RHOM4</name>
<dbReference type="HOGENOM" id="CLU_2107108_0_0_10"/>
<dbReference type="eggNOG" id="ENOG5032A00">
    <property type="taxonomic scope" value="Bacteria"/>
</dbReference>
<evidence type="ECO:0000313" key="1">
    <source>
        <dbReference type="EMBL" id="ACY47977.1"/>
    </source>
</evidence>
<reference evidence="1 2" key="1">
    <citation type="journal article" date="2009" name="Stand. Genomic Sci.">
        <title>Complete genome sequence of Rhodothermus marinus type strain (R-10).</title>
        <authorList>
            <person name="Nolan M."/>
            <person name="Tindall B.J."/>
            <person name="Pomrenke H."/>
            <person name="Lapidus A."/>
            <person name="Copeland A."/>
            <person name="Glavina Del Rio T."/>
            <person name="Lucas S."/>
            <person name="Chen F."/>
            <person name="Tice H."/>
            <person name="Cheng J.F."/>
            <person name="Saunders E."/>
            <person name="Han C."/>
            <person name="Bruce D."/>
            <person name="Goodwin L."/>
            <person name="Chain P."/>
            <person name="Pitluck S."/>
            <person name="Ovchinikova G."/>
            <person name="Pati A."/>
            <person name="Ivanova N."/>
            <person name="Mavromatis K."/>
            <person name="Chen A."/>
            <person name="Palaniappan K."/>
            <person name="Land M."/>
            <person name="Hauser L."/>
            <person name="Chang Y.J."/>
            <person name="Jeffries C.D."/>
            <person name="Brettin T."/>
            <person name="Goker M."/>
            <person name="Bristow J."/>
            <person name="Eisen J.A."/>
            <person name="Markowitz V."/>
            <person name="Hugenholtz P."/>
            <person name="Kyrpides N.C."/>
            <person name="Klenk H.P."/>
            <person name="Detter J.C."/>
        </authorList>
    </citation>
    <scope>NUCLEOTIDE SEQUENCE [LARGE SCALE GENOMIC DNA]</scope>
    <source>
        <strain evidence="2">ATCC 43812 / DSM 4252 / R-10</strain>
    </source>
</reference>
<proteinExistence type="predicted"/>
<protein>
    <submittedName>
        <fullName evidence="1">Uncharacterized protein</fullName>
    </submittedName>
</protein>
<keyword evidence="2" id="KW-1185">Reference proteome</keyword>
<sequence length="115" mass="13011">MHAASAERPYLFCTEHGYVLRCACCGRFEVALGRLLLQLSPECFQALCERVRSVPLDAWEPGSLCALSLTGRLEAADVRYACTRAELIELRELLEGAQAMLELEQLLRQTLRRRN</sequence>
<dbReference type="KEGG" id="rmr:Rmar_1085"/>
<dbReference type="RefSeq" id="WP_012843589.1">
    <property type="nucleotide sequence ID" value="NC_013501.1"/>
</dbReference>
<organism evidence="1 2">
    <name type="scientific">Rhodothermus marinus (strain ATCC 43812 / DSM 4252 / R-10)</name>
    <name type="common">Rhodothermus obamensis</name>
    <dbReference type="NCBI Taxonomy" id="518766"/>
    <lineage>
        <taxon>Bacteria</taxon>
        <taxon>Pseudomonadati</taxon>
        <taxon>Rhodothermota</taxon>
        <taxon>Rhodothermia</taxon>
        <taxon>Rhodothermales</taxon>
        <taxon>Rhodothermaceae</taxon>
        <taxon>Rhodothermus</taxon>
    </lineage>
</organism>
<gene>
    <name evidence="1" type="ordered locus">Rmar_1085</name>
</gene>
<dbReference type="Proteomes" id="UP000002221">
    <property type="component" value="Chromosome"/>
</dbReference>
<accession>D0MHL9</accession>